<dbReference type="EMBL" id="CP001848">
    <property type="protein sequence ID" value="ADB16394.1"/>
    <property type="molecule type" value="Genomic_DNA"/>
</dbReference>
<dbReference type="Gene3D" id="3.20.20.140">
    <property type="entry name" value="Metal-dependent hydrolases"/>
    <property type="match status" value="1"/>
</dbReference>
<dbReference type="SUPFAM" id="SSF51556">
    <property type="entry name" value="Metallo-dependent hydrolases"/>
    <property type="match status" value="1"/>
</dbReference>
<evidence type="ECO:0000256" key="1">
    <source>
        <dbReference type="ARBA" id="ARBA00023239"/>
    </source>
</evidence>
<keyword evidence="4" id="KW-1185">Reference proteome</keyword>
<dbReference type="GO" id="GO:0016831">
    <property type="term" value="F:carboxy-lyase activity"/>
    <property type="evidence" value="ECO:0007669"/>
    <property type="project" value="InterPro"/>
</dbReference>
<dbReference type="Pfam" id="PF04909">
    <property type="entry name" value="Amidohydro_2"/>
    <property type="match status" value="1"/>
</dbReference>
<name>D2QYT9_PIRSD</name>
<dbReference type="OrthoDB" id="9771932at2"/>
<dbReference type="InterPro" id="IPR032465">
    <property type="entry name" value="ACMSD"/>
</dbReference>
<organism evidence="3 4">
    <name type="scientific">Pirellula staleyi (strain ATCC 27377 / DSM 6068 / ICPB 4128)</name>
    <name type="common">Pirella staleyi</name>
    <dbReference type="NCBI Taxonomy" id="530564"/>
    <lineage>
        <taxon>Bacteria</taxon>
        <taxon>Pseudomonadati</taxon>
        <taxon>Planctomycetota</taxon>
        <taxon>Planctomycetia</taxon>
        <taxon>Pirellulales</taxon>
        <taxon>Pirellulaceae</taxon>
        <taxon>Pirellula</taxon>
    </lineage>
</organism>
<dbReference type="PANTHER" id="PTHR21240:SF28">
    <property type="entry name" value="ISO-OROTATE DECARBOXYLASE (EUROFUNG)"/>
    <property type="match status" value="1"/>
</dbReference>
<dbReference type="PANTHER" id="PTHR21240">
    <property type="entry name" value="2-AMINO-3-CARBOXYLMUCONATE-6-SEMIALDEHYDE DECARBOXYLASE"/>
    <property type="match status" value="1"/>
</dbReference>
<dbReference type="Proteomes" id="UP000001887">
    <property type="component" value="Chromosome"/>
</dbReference>
<dbReference type="eggNOG" id="COG2159">
    <property type="taxonomic scope" value="Bacteria"/>
</dbReference>
<dbReference type="InterPro" id="IPR006680">
    <property type="entry name" value="Amidohydro-rel"/>
</dbReference>
<dbReference type="GO" id="GO:0016787">
    <property type="term" value="F:hydrolase activity"/>
    <property type="evidence" value="ECO:0007669"/>
    <property type="project" value="UniProtKB-KW"/>
</dbReference>
<evidence type="ECO:0000313" key="3">
    <source>
        <dbReference type="EMBL" id="ADB16394.1"/>
    </source>
</evidence>
<accession>D2QYT9</accession>
<dbReference type="HOGENOM" id="CLU_062768_0_0_0"/>
<keyword evidence="3" id="KW-0378">Hydrolase</keyword>
<sequence precursor="true">MISRRTFLAAASAVIASPIAHRIAAEEPQPAPPAYIDIHTHLGQTWNTTEPLSAETLLRWMDAHHITHAVVLPLTSPESSSYLITTDFVLEATRPFRDRLLPFCSIDPRTSYSGGKKGLLDILKKWQEAGCLGFGEHKPGISIDDPRSMTLYGSCAELKLPLLFHLDQQRNTDKPGLPGLEKVLQSFPEGRFIGHGPGFWASIAGGISAADLGGYPKGKIDQPGALDHLLKTYKNLYCDLSAGSGAGAISRDLVFGREFLIRHQDRILFGTDYLAPKQDVPQFELFQTKIELPPEVLLKISSDNARELLPLTSSVKE</sequence>
<dbReference type="GO" id="GO:0019748">
    <property type="term" value="P:secondary metabolic process"/>
    <property type="evidence" value="ECO:0007669"/>
    <property type="project" value="TreeGrafter"/>
</dbReference>
<dbReference type="InterPro" id="IPR032466">
    <property type="entry name" value="Metal_Hydrolase"/>
</dbReference>
<evidence type="ECO:0000259" key="2">
    <source>
        <dbReference type="Pfam" id="PF04909"/>
    </source>
</evidence>
<feature type="domain" description="Amidohydrolase-related" evidence="2">
    <location>
        <begin position="36"/>
        <end position="311"/>
    </location>
</feature>
<evidence type="ECO:0000313" key="4">
    <source>
        <dbReference type="Proteomes" id="UP000001887"/>
    </source>
</evidence>
<keyword evidence="1" id="KW-0456">Lyase</keyword>
<proteinExistence type="predicted"/>
<protein>
    <submittedName>
        <fullName evidence="3">Amidohydrolase 2</fullName>
    </submittedName>
</protein>
<dbReference type="STRING" id="530564.Psta_1719"/>
<gene>
    <name evidence="3" type="ordered locus">Psta_1719</name>
</gene>
<reference evidence="3 4" key="1">
    <citation type="journal article" date="2009" name="Stand. Genomic Sci.">
        <title>Complete genome sequence of Pirellula staleyi type strain (ATCC 27377).</title>
        <authorList>
            <person name="Clum A."/>
            <person name="Tindall B.J."/>
            <person name="Sikorski J."/>
            <person name="Ivanova N."/>
            <person name="Mavrommatis K."/>
            <person name="Lucas S."/>
            <person name="Glavina del Rio T."/>
            <person name="Nolan M."/>
            <person name="Chen F."/>
            <person name="Tice H."/>
            <person name="Pitluck S."/>
            <person name="Cheng J.F."/>
            <person name="Chertkov O."/>
            <person name="Brettin T."/>
            <person name="Han C."/>
            <person name="Detter J.C."/>
            <person name="Kuske C."/>
            <person name="Bruce D."/>
            <person name="Goodwin L."/>
            <person name="Ovchinikova G."/>
            <person name="Pati A."/>
            <person name="Mikhailova N."/>
            <person name="Chen A."/>
            <person name="Palaniappan K."/>
            <person name="Land M."/>
            <person name="Hauser L."/>
            <person name="Chang Y.J."/>
            <person name="Jeffries C.D."/>
            <person name="Chain P."/>
            <person name="Rohde M."/>
            <person name="Goker M."/>
            <person name="Bristow J."/>
            <person name="Eisen J.A."/>
            <person name="Markowitz V."/>
            <person name="Hugenholtz P."/>
            <person name="Kyrpides N.C."/>
            <person name="Klenk H.P."/>
            <person name="Lapidus A."/>
        </authorList>
    </citation>
    <scope>NUCLEOTIDE SEQUENCE [LARGE SCALE GENOMIC DNA]</scope>
    <source>
        <strain evidence="4">ATCC 27377 / DSM 6068 / ICPB 4128</strain>
    </source>
</reference>
<dbReference type="KEGG" id="psl:Psta_1719"/>
<dbReference type="AlphaFoldDB" id="D2QYT9"/>
<dbReference type="GO" id="GO:0005737">
    <property type="term" value="C:cytoplasm"/>
    <property type="evidence" value="ECO:0007669"/>
    <property type="project" value="TreeGrafter"/>
</dbReference>